<reference evidence="2 3" key="1">
    <citation type="submission" date="2023-01" db="EMBL/GenBank/DDBJ databases">
        <title>Analysis of 21 Apiospora genomes using comparative genomics revels a genus with tremendous synthesis potential of carbohydrate active enzymes and secondary metabolites.</title>
        <authorList>
            <person name="Sorensen T."/>
        </authorList>
    </citation>
    <scope>NUCLEOTIDE SEQUENCE [LARGE SCALE GENOMIC DNA]</scope>
    <source>
        <strain evidence="2 3">CBS 20057</strain>
    </source>
</reference>
<feature type="chain" id="PRO_5046144686" evidence="1">
    <location>
        <begin position="19"/>
        <end position="647"/>
    </location>
</feature>
<organism evidence="2 3">
    <name type="scientific">Apiospora marii</name>
    <dbReference type="NCBI Taxonomy" id="335849"/>
    <lineage>
        <taxon>Eukaryota</taxon>
        <taxon>Fungi</taxon>
        <taxon>Dikarya</taxon>
        <taxon>Ascomycota</taxon>
        <taxon>Pezizomycotina</taxon>
        <taxon>Sordariomycetes</taxon>
        <taxon>Xylariomycetidae</taxon>
        <taxon>Amphisphaeriales</taxon>
        <taxon>Apiosporaceae</taxon>
        <taxon>Apiospora</taxon>
    </lineage>
</organism>
<proteinExistence type="predicted"/>
<accession>A0ABR1RKV7</accession>
<name>A0ABR1RKV7_9PEZI</name>
<keyword evidence="3" id="KW-1185">Reference proteome</keyword>
<dbReference type="EMBL" id="JAQQWI010000012">
    <property type="protein sequence ID" value="KAK8015611.1"/>
    <property type="molecule type" value="Genomic_DNA"/>
</dbReference>
<dbReference type="Proteomes" id="UP001396898">
    <property type="component" value="Unassembled WGS sequence"/>
</dbReference>
<evidence type="ECO:0000256" key="1">
    <source>
        <dbReference type="SAM" id="SignalP"/>
    </source>
</evidence>
<sequence>MIASRLLIWALGAQTLLANTSQEPNMDLMEEIVQVLLGPQNEGIRGAIREDALARGNTPASRPRLVANEEAVELGHTVWVANVFPEVDRILEPQTIVHFFEFTINGRLPSGKQTELPLLGDDMELVTEPYSEWAPAPFNKSPRSAAEDVMTRIGSDEDSGRLQVISKDLHAMKSRLWEGVMPLSQRRLDEQGASDLRNFTYTSQLVTQVINVFHYLNEPEVSDALRDTYNLIYDHLETFEKAFNAKRAQESQPGVSVTALWAEYMRSHYEVMENKAHTWVLEALRPLKRKVLAAIDGHQPDQLMVADYDEIQWKLTNMWQDLSENTAHADWGIFIPMDGYKGCTASSATPRAVSKRKTTALDGTEPIAFSPDTERRRREYHLRRRHIDLMASLKDMAENPGAQQRPFNDPAQLGPLLLMQAKAQAGARKELRGKSITYETESWMEHLSEKSGWGYVVYKTSQAHSKAQWSQFVEKFEADTGNWGHSLVNITKVRDISNMHWIDGNDVGKPTPNLEDLKSVCGFIPEPCPPGEPPQGNVGPFIYAVDALFDPNDPTFRSEESPFFEGKVRVLGSLVWDDVGALLLTQTQGLAELWPLAMEHPLELYVGPTVEVQTNAWRVLRKADRQDLEKWIKAAREDEKKVERDEL</sequence>
<feature type="signal peptide" evidence="1">
    <location>
        <begin position="1"/>
        <end position="18"/>
    </location>
</feature>
<protein>
    <submittedName>
        <fullName evidence="2">Uncharacterized protein</fullName>
    </submittedName>
</protein>
<evidence type="ECO:0000313" key="3">
    <source>
        <dbReference type="Proteomes" id="UP001396898"/>
    </source>
</evidence>
<evidence type="ECO:0000313" key="2">
    <source>
        <dbReference type="EMBL" id="KAK8015611.1"/>
    </source>
</evidence>
<comment type="caution">
    <text evidence="2">The sequence shown here is derived from an EMBL/GenBank/DDBJ whole genome shotgun (WGS) entry which is preliminary data.</text>
</comment>
<keyword evidence="1" id="KW-0732">Signal</keyword>
<gene>
    <name evidence="2" type="ORF">PG991_008499</name>
</gene>